<evidence type="ECO:0000313" key="2">
    <source>
        <dbReference type="Proteomes" id="UP000499080"/>
    </source>
</evidence>
<dbReference type="OrthoDB" id="6279530at2759"/>
<dbReference type="EMBL" id="BGPR01001663">
    <property type="protein sequence ID" value="GBM59040.1"/>
    <property type="molecule type" value="Genomic_DNA"/>
</dbReference>
<organism evidence="1 2">
    <name type="scientific">Araneus ventricosus</name>
    <name type="common">Orbweaver spider</name>
    <name type="synonym">Epeira ventricosa</name>
    <dbReference type="NCBI Taxonomy" id="182803"/>
    <lineage>
        <taxon>Eukaryota</taxon>
        <taxon>Metazoa</taxon>
        <taxon>Ecdysozoa</taxon>
        <taxon>Arthropoda</taxon>
        <taxon>Chelicerata</taxon>
        <taxon>Arachnida</taxon>
        <taxon>Araneae</taxon>
        <taxon>Araneomorphae</taxon>
        <taxon>Entelegynae</taxon>
        <taxon>Araneoidea</taxon>
        <taxon>Araneidae</taxon>
        <taxon>Araneus</taxon>
    </lineage>
</organism>
<name>A0A4Y2GZ15_ARAVE</name>
<comment type="caution">
    <text evidence="1">The sequence shown here is derived from an EMBL/GenBank/DDBJ whole genome shotgun (WGS) entry which is preliminary data.</text>
</comment>
<dbReference type="AlphaFoldDB" id="A0A4Y2GZ15"/>
<dbReference type="Proteomes" id="UP000499080">
    <property type="component" value="Unassembled WGS sequence"/>
</dbReference>
<reference evidence="1 2" key="1">
    <citation type="journal article" date="2019" name="Sci. Rep.">
        <title>Orb-weaving spider Araneus ventricosus genome elucidates the spidroin gene catalogue.</title>
        <authorList>
            <person name="Kono N."/>
            <person name="Nakamura H."/>
            <person name="Ohtoshi R."/>
            <person name="Moran D.A.P."/>
            <person name="Shinohara A."/>
            <person name="Yoshida Y."/>
            <person name="Fujiwara M."/>
            <person name="Mori M."/>
            <person name="Tomita M."/>
            <person name="Arakawa K."/>
        </authorList>
    </citation>
    <scope>NUCLEOTIDE SEQUENCE [LARGE SCALE GENOMIC DNA]</scope>
</reference>
<accession>A0A4Y2GZ15</accession>
<proteinExistence type="predicted"/>
<evidence type="ECO:0000313" key="1">
    <source>
        <dbReference type="EMBL" id="GBM59040.1"/>
    </source>
</evidence>
<evidence type="ECO:0008006" key="3">
    <source>
        <dbReference type="Google" id="ProtNLM"/>
    </source>
</evidence>
<gene>
    <name evidence="1" type="ORF">AVEN_7420_1</name>
</gene>
<sequence length="96" mass="11334">MCAKIESERLLYIQLNQRTLRVDQYAHLRDAVMNEGNVADIVCLSFQIYWRSQIHARAYSRCHDLREEPPKCFQVPRTDMIILITFGIFRNSADET</sequence>
<protein>
    <recommendedName>
        <fullName evidence="3">Helitron helicase-like domain-containing protein</fullName>
    </recommendedName>
</protein>
<keyword evidence="2" id="KW-1185">Reference proteome</keyword>